<evidence type="ECO:0000313" key="11">
    <source>
        <dbReference type="Proteomes" id="UP000287033"/>
    </source>
</evidence>
<dbReference type="SUPFAM" id="SSF81321">
    <property type="entry name" value="Family A G protein-coupled receptor-like"/>
    <property type="match status" value="1"/>
</dbReference>
<feature type="transmembrane region" description="Helical" evidence="8">
    <location>
        <begin position="89"/>
        <end position="112"/>
    </location>
</feature>
<keyword evidence="2 8" id="KW-0812">Transmembrane</keyword>
<organism evidence="10 11">
    <name type="scientific">Chiloscyllium punctatum</name>
    <name type="common">Brownbanded bambooshark</name>
    <name type="synonym">Hemiscyllium punctatum</name>
    <dbReference type="NCBI Taxonomy" id="137246"/>
    <lineage>
        <taxon>Eukaryota</taxon>
        <taxon>Metazoa</taxon>
        <taxon>Chordata</taxon>
        <taxon>Craniata</taxon>
        <taxon>Vertebrata</taxon>
        <taxon>Chondrichthyes</taxon>
        <taxon>Elasmobranchii</taxon>
        <taxon>Galeomorphii</taxon>
        <taxon>Galeoidea</taxon>
        <taxon>Orectolobiformes</taxon>
        <taxon>Hemiscylliidae</taxon>
        <taxon>Chiloscyllium</taxon>
    </lineage>
</organism>
<protein>
    <recommendedName>
        <fullName evidence="9">G-protein coupled receptors family 1 profile domain-containing protein</fullName>
    </recommendedName>
</protein>
<feature type="domain" description="G-protein coupled receptors family 1 profile" evidence="9">
    <location>
        <begin position="68"/>
        <end position="123"/>
    </location>
</feature>
<dbReference type="OMA" id="YMRNIFP"/>
<evidence type="ECO:0000256" key="3">
    <source>
        <dbReference type="ARBA" id="ARBA00022989"/>
    </source>
</evidence>
<keyword evidence="4" id="KW-0297">G-protein coupled receptor</keyword>
<dbReference type="STRING" id="137246.A0A401TS96"/>
<dbReference type="GO" id="GO:0004930">
    <property type="term" value="F:G protein-coupled receptor activity"/>
    <property type="evidence" value="ECO:0007669"/>
    <property type="project" value="UniProtKB-KW"/>
</dbReference>
<accession>A0A401TS96</accession>
<feature type="transmembrane region" description="Helical" evidence="8">
    <location>
        <begin position="52"/>
        <end position="77"/>
    </location>
</feature>
<sequence length="123" mass="13249">MANESAFSRDDLLQPDGTFNESTFSNVSLELLKNLIHSVRHSTGSQSLTVRALLIGAYTLTITVSLFGNLLVCQVLLKNKRVNTATGLFITNLAVADLMITLLNTPFTLVGWNSPSLAGSLLP</sequence>
<dbReference type="Gene3D" id="1.20.1070.10">
    <property type="entry name" value="Rhodopsin 7-helix transmembrane proteins"/>
    <property type="match status" value="1"/>
</dbReference>
<dbReference type="Proteomes" id="UP000287033">
    <property type="component" value="Unassembled WGS sequence"/>
</dbReference>
<dbReference type="PROSITE" id="PS50262">
    <property type="entry name" value="G_PROTEIN_RECEP_F1_2"/>
    <property type="match status" value="1"/>
</dbReference>
<dbReference type="AlphaFoldDB" id="A0A401TS96"/>
<dbReference type="GO" id="GO:0016020">
    <property type="term" value="C:membrane"/>
    <property type="evidence" value="ECO:0007669"/>
    <property type="project" value="UniProtKB-SubCell"/>
</dbReference>
<dbReference type="Pfam" id="PF00001">
    <property type="entry name" value="7tm_1"/>
    <property type="match status" value="1"/>
</dbReference>
<reference evidence="10 11" key="1">
    <citation type="journal article" date="2018" name="Nat. Ecol. Evol.">
        <title>Shark genomes provide insights into elasmobranch evolution and the origin of vertebrates.</title>
        <authorList>
            <person name="Hara Y"/>
            <person name="Yamaguchi K"/>
            <person name="Onimaru K"/>
            <person name="Kadota M"/>
            <person name="Koyanagi M"/>
            <person name="Keeley SD"/>
            <person name="Tatsumi K"/>
            <person name="Tanaka K"/>
            <person name="Motone F"/>
            <person name="Kageyama Y"/>
            <person name="Nozu R"/>
            <person name="Adachi N"/>
            <person name="Nishimura O"/>
            <person name="Nakagawa R"/>
            <person name="Tanegashima C"/>
            <person name="Kiyatake I"/>
            <person name="Matsumoto R"/>
            <person name="Murakumo K"/>
            <person name="Nishida K"/>
            <person name="Terakita A"/>
            <person name="Kuratani S"/>
            <person name="Sato K"/>
            <person name="Hyodo S Kuraku.S."/>
        </authorList>
    </citation>
    <scope>NUCLEOTIDE SEQUENCE [LARGE SCALE GENOMIC DNA]</scope>
</reference>
<keyword evidence="11" id="KW-1185">Reference proteome</keyword>
<dbReference type="PRINTS" id="PR00237">
    <property type="entry name" value="GPCRRHODOPSN"/>
</dbReference>
<name>A0A401TS96_CHIPU</name>
<comment type="subcellular location">
    <subcellularLocation>
        <location evidence="1">Membrane</location>
        <topology evidence="1">Multi-pass membrane protein</topology>
    </subcellularLocation>
</comment>
<gene>
    <name evidence="10" type="ORF">chiPu_0029756</name>
</gene>
<evidence type="ECO:0000256" key="2">
    <source>
        <dbReference type="ARBA" id="ARBA00022692"/>
    </source>
</evidence>
<evidence type="ECO:0000313" key="10">
    <source>
        <dbReference type="EMBL" id="GCC45492.1"/>
    </source>
</evidence>
<evidence type="ECO:0000256" key="5">
    <source>
        <dbReference type="ARBA" id="ARBA00023136"/>
    </source>
</evidence>
<comment type="caution">
    <text evidence="10">The sequence shown here is derived from an EMBL/GenBank/DDBJ whole genome shotgun (WGS) entry which is preliminary data.</text>
</comment>
<dbReference type="PANTHER" id="PTHR24235:SF29">
    <property type="entry name" value="GH23382P"/>
    <property type="match status" value="1"/>
</dbReference>
<dbReference type="OrthoDB" id="5952899at2759"/>
<keyword evidence="5 8" id="KW-0472">Membrane</keyword>
<dbReference type="InterPro" id="IPR017452">
    <property type="entry name" value="GPCR_Rhodpsn_7TM"/>
</dbReference>
<dbReference type="PANTHER" id="PTHR24235">
    <property type="entry name" value="NEUROPEPTIDE Y RECEPTOR"/>
    <property type="match status" value="1"/>
</dbReference>
<proteinExistence type="predicted"/>
<evidence type="ECO:0000256" key="7">
    <source>
        <dbReference type="ARBA" id="ARBA00023224"/>
    </source>
</evidence>
<keyword evidence="6" id="KW-0675">Receptor</keyword>
<evidence type="ECO:0000256" key="1">
    <source>
        <dbReference type="ARBA" id="ARBA00004141"/>
    </source>
</evidence>
<dbReference type="InterPro" id="IPR000276">
    <property type="entry name" value="GPCR_Rhodpsn"/>
</dbReference>
<keyword evidence="3 8" id="KW-1133">Transmembrane helix</keyword>
<evidence type="ECO:0000259" key="9">
    <source>
        <dbReference type="PROSITE" id="PS50262"/>
    </source>
</evidence>
<evidence type="ECO:0000256" key="8">
    <source>
        <dbReference type="SAM" id="Phobius"/>
    </source>
</evidence>
<keyword evidence="7" id="KW-0807">Transducer</keyword>
<evidence type="ECO:0000256" key="4">
    <source>
        <dbReference type="ARBA" id="ARBA00023040"/>
    </source>
</evidence>
<evidence type="ECO:0000256" key="6">
    <source>
        <dbReference type="ARBA" id="ARBA00023170"/>
    </source>
</evidence>
<dbReference type="EMBL" id="BEZZ01165118">
    <property type="protein sequence ID" value="GCC45492.1"/>
    <property type="molecule type" value="Genomic_DNA"/>
</dbReference>